<dbReference type="HOGENOM" id="CLU_128074_1_0_6"/>
<dbReference type="PANTHER" id="PTHR14289:SF16">
    <property type="entry name" value="POLYMERASE DELTA-INTERACTING PROTEIN 2"/>
    <property type="match status" value="1"/>
</dbReference>
<dbReference type="GO" id="GO:0070987">
    <property type="term" value="P:error-free translesion synthesis"/>
    <property type="evidence" value="ECO:0007669"/>
    <property type="project" value="TreeGrafter"/>
</dbReference>
<dbReference type="SUPFAM" id="SSF110069">
    <property type="entry name" value="ApaG-like"/>
    <property type="match status" value="1"/>
</dbReference>
<dbReference type="Pfam" id="PF04379">
    <property type="entry name" value="DUF525"/>
    <property type="match status" value="1"/>
</dbReference>
<evidence type="ECO:0000259" key="3">
    <source>
        <dbReference type="PROSITE" id="PS51087"/>
    </source>
</evidence>
<evidence type="ECO:0000256" key="2">
    <source>
        <dbReference type="HAMAP-Rule" id="MF_00791"/>
    </source>
</evidence>
<dbReference type="PROSITE" id="PS51087">
    <property type="entry name" value="APAG"/>
    <property type="match status" value="1"/>
</dbReference>
<accession>B4SK40</accession>
<dbReference type="Gene3D" id="2.60.40.1470">
    <property type="entry name" value="ApaG domain"/>
    <property type="match status" value="1"/>
</dbReference>
<dbReference type="InterPro" id="IPR036767">
    <property type="entry name" value="ApaG_sf"/>
</dbReference>
<proteinExistence type="inferred from homology"/>
<dbReference type="InterPro" id="IPR007474">
    <property type="entry name" value="ApaG_domain"/>
</dbReference>
<dbReference type="HAMAP" id="MF_00791">
    <property type="entry name" value="ApaG"/>
    <property type="match status" value="1"/>
</dbReference>
<dbReference type="InterPro" id="IPR023065">
    <property type="entry name" value="Uncharacterised_ApaG"/>
</dbReference>
<dbReference type="Proteomes" id="UP000001867">
    <property type="component" value="Chromosome"/>
</dbReference>
<evidence type="ECO:0000313" key="5">
    <source>
        <dbReference type="Proteomes" id="UP000001867"/>
    </source>
</evidence>
<dbReference type="EMBL" id="CP001111">
    <property type="protein sequence ID" value="ACF50372.1"/>
    <property type="molecule type" value="Genomic_DNA"/>
</dbReference>
<evidence type="ECO:0000313" key="4">
    <source>
        <dbReference type="EMBL" id="ACF50372.1"/>
    </source>
</evidence>
<dbReference type="AlphaFoldDB" id="B4SK40"/>
<name>B4SK40_STRM5</name>
<evidence type="ECO:0000256" key="1">
    <source>
        <dbReference type="ARBA" id="ARBA00017693"/>
    </source>
</evidence>
<protein>
    <recommendedName>
        <fullName evidence="1 2">Protein ApaG</fullName>
    </recommendedName>
</protein>
<dbReference type="KEGG" id="smt:Smal_0667"/>
<gene>
    <name evidence="2" type="primary">apaG</name>
    <name evidence="4" type="ordered locus">Smal_0667</name>
</gene>
<dbReference type="PANTHER" id="PTHR14289">
    <property type="entry name" value="F-BOX ONLY PROTEIN 3"/>
    <property type="match status" value="1"/>
</dbReference>
<dbReference type="STRING" id="391008.Smal_0667"/>
<dbReference type="NCBIfam" id="NF003967">
    <property type="entry name" value="PRK05461.1"/>
    <property type="match status" value="1"/>
</dbReference>
<feature type="domain" description="ApaG" evidence="3">
    <location>
        <begin position="11"/>
        <end position="135"/>
    </location>
</feature>
<dbReference type="eggNOG" id="COG2967">
    <property type="taxonomic scope" value="Bacteria"/>
</dbReference>
<sequence>MPPDYTAGMEDADVYAISVEVAPRFLDDQSAPEDGRYAFAYTIRIHNQGQVAARLIARHWRITDANGRVEHVDGDGVIGEQPRLRPGEDFRYTSGVMLGTDHGTMQGHYDMVADDGTEFAAAVAPFVLAIPRTLH</sequence>
<reference evidence="4 5" key="1">
    <citation type="submission" date="2008-06" db="EMBL/GenBank/DDBJ databases">
        <title>Complete sequence of Stenotrophomonas maltophilia R551-3.</title>
        <authorList>
            <consortium name="US DOE Joint Genome Institute"/>
            <person name="Lucas S."/>
            <person name="Copeland A."/>
            <person name="Lapidus A."/>
            <person name="Glavina del Rio T."/>
            <person name="Dalin E."/>
            <person name="Tice H."/>
            <person name="Pitluck S."/>
            <person name="Chain P."/>
            <person name="Malfatti S."/>
            <person name="Shin M."/>
            <person name="Vergez L."/>
            <person name="Lang D."/>
            <person name="Schmutz J."/>
            <person name="Larimer F."/>
            <person name="Land M."/>
            <person name="Hauser L."/>
            <person name="Kyrpides N."/>
            <person name="Mikhailova N."/>
            <person name="Taghavi S."/>
            <person name="Monchy S."/>
            <person name="Newman L."/>
            <person name="Vangronsveld J."/>
            <person name="van der Lelie D."/>
            <person name="Richardson P."/>
        </authorList>
    </citation>
    <scope>NUCLEOTIDE SEQUENCE [LARGE SCALE GENOMIC DNA]</scope>
    <source>
        <strain evidence="4 5">R551-3</strain>
    </source>
</reference>
<organism evidence="4 5">
    <name type="scientific">Stenotrophomonas maltophilia (strain R551-3)</name>
    <dbReference type="NCBI Taxonomy" id="391008"/>
    <lineage>
        <taxon>Bacteria</taxon>
        <taxon>Pseudomonadati</taxon>
        <taxon>Pseudomonadota</taxon>
        <taxon>Gammaproteobacteria</taxon>
        <taxon>Lysobacterales</taxon>
        <taxon>Lysobacteraceae</taxon>
        <taxon>Stenotrophomonas</taxon>
        <taxon>Stenotrophomonas maltophilia group</taxon>
    </lineage>
</organism>